<comment type="subcellular location">
    <subcellularLocation>
        <location evidence="1">Cell membrane</location>
        <topology evidence="1">Multi-pass membrane protein</topology>
    </subcellularLocation>
</comment>
<evidence type="ECO:0000313" key="15">
    <source>
        <dbReference type="Proteomes" id="UP000628736"/>
    </source>
</evidence>
<dbReference type="InterPro" id="IPR044751">
    <property type="entry name" value="Ion_transp-like_CBS"/>
</dbReference>
<comment type="caution">
    <text evidence="14">The sequence shown here is derived from an EMBL/GenBank/DDBJ whole genome shotgun (WGS) entry which is preliminary data.</text>
</comment>
<dbReference type="Proteomes" id="UP000628736">
    <property type="component" value="Unassembled WGS sequence"/>
</dbReference>
<keyword evidence="5" id="KW-0677">Repeat</keyword>
<dbReference type="EMBL" id="JACOPO010000002">
    <property type="protein sequence ID" value="MBC5721958.1"/>
    <property type="molecule type" value="Genomic_DNA"/>
</dbReference>
<evidence type="ECO:0000256" key="8">
    <source>
        <dbReference type="ARBA" id="ARBA00023136"/>
    </source>
</evidence>
<feature type="transmembrane region" description="Helical" evidence="11">
    <location>
        <begin position="6"/>
        <end position="28"/>
    </location>
</feature>
<dbReference type="InterPro" id="IPR036318">
    <property type="entry name" value="FAD-bd_PCMH-like_sf"/>
</dbReference>
<dbReference type="SMART" id="SM01091">
    <property type="entry name" value="CorC_HlyC"/>
    <property type="match status" value="1"/>
</dbReference>
<reference evidence="14" key="1">
    <citation type="submission" date="2020-08" db="EMBL/GenBank/DDBJ databases">
        <title>Genome public.</title>
        <authorList>
            <person name="Liu C."/>
            <person name="Sun Q."/>
        </authorList>
    </citation>
    <scope>NUCLEOTIDE SEQUENCE</scope>
    <source>
        <strain evidence="14">NSJ-23</strain>
    </source>
</reference>
<dbReference type="InterPro" id="IPR016169">
    <property type="entry name" value="FAD-bd_PCMH_sub2"/>
</dbReference>
<gene>
    <name evidence="14" type="ORF">H8S11_03900</name>
</gene>
<protein>
    <submittedName>
        <fullName evidence="14">HlyC/CorC family transporter</fullName>
    </submittedName>
</protein>
<dbReference type="Gene3D" id="3.30.465.10">
    <property type="match status" value="1"/>
</dbReference>
<dbReference type="PANTHER" id="PTHR43099:SF5">
    <property type="entry name" value="HLYC_CORC FAMILY TRANSPORTER"/>
    <property type="match status" value="1"/>
</dbReference>
<dbReference type="Pfam" id="PF01595">
    <property type="entry name" value="CNNM"/>
    <property type="match status" value="1"/>
</dbReference>
<dbReference type="GO" id="GO:0050660">
    <property type="term" value="F:flavin adenine dinucleotide binding"/>
    <property type="evidence" value="ECO:0007669"/>
    <property type="project" value="InterPro"/>
</dbReference>
<feature type="transmembrane region" description="Helical" evidence="11">
    <location>
        <begin position="142"/>
        <end position="161"/>
    </location>
</feature>
<evidence type="ECO:0000256" key="4">
    <source>
        <dbReference type="ARBA" id="ARBA00022692"/>
    </source>
</evidence>
<organism evidence="14 15">
    <name type="scientific">Flintibacter hominis</name>
    <dbReference type="NCBI Taxonomy" id="2763048"/>
    <lineage>
        <taxon>Bacteria</taxon>
        <taxon>Bacillati</taxon>
        <taxon>Bacillota</taxon>
        <taxon>Clostridia</taxon>
        <taxon>Eubacteriales</taxon>
        <taxon>Flintibacter</taxon>
    </lineage>
</organism>
<dbReference type="PANTHER" id="PTHR43099">
    <property type="entry name" value="UPF0053 PROTEIN YRKA"/>
    <property type="match status" value="1"/>
</dbReference>
<keyword evidence="4 10" id="KW-0812">Transmembrane</keyword>
<dbReference type="PROSITE" id="PS51371">
    <property type="entry name" value="CBS"/>
    <property type="match status" value="2"/>
</dbReference>
<dbReference type="GO" id="GO:0005886">
    <property type="term" value="C:plasma membrane"/>
    <property type="evidence" value="ECO:0007669"/>
    <property type="project" value="UniProtKB-SubCell"/>
</dbReference>
<dbReference type="Gene3D" id="3.10.580.10">
    <property type="entry name" value="CBS-domain"/>
    <property type="match status" value="1"/>
</dbReference>
<proteinExistence type="inferred from homology"/>
<evidence type="ECO:0000256" key="1">
    <source>
        <dbReference type="ARBA" id="ARBA00004651"/>
    </source>
</evidence>
<keyword evidence="8 10" id="KW-0472">Membrane</keyword>
<evidence type="ECO:0000259" key="12">
    <source>
        <dbReference type="PROSITE" id="PS51371"/>
    </source>
</evidence>
<dbReference type="CDD" id="cd04590">
    <property type="entry name" value="CBS_pair_CorC_HlyC_assoc"/>
    <property type="match status" value="1"/>
</dbReference>
<dbReference type="Pfam" id="PF00571">
    <property type="entry name" value="CBS"/>
    <property type="match status" value="2"/>
</dbReference>
<evidence type="ECO:0000256" key="11">
    <source>
        <dbReference type="SAM" id="Phobius"/>
    </source>
</evidence>
<evidence type="ECO:0000313" key="14">
    <source>
        <dbReference type="EMBL" id="MBC5721958.1"/>
    </source>
</evidence>
<dbReference type="InterPro" id="IPR002550">
    <property type="entry name" value="CNNM"/>
</dbReference>
<feature type="transmembrane region" description="Helical" evidence="11">
    <location>
        <begin position="57"/>
        <end position="79"/>
    </location>
</feature>
<dbReference type="FunFam" id="3.10.580.10:FF:000002">
    <property type="entry name" value="Magnesium/cobalt efflux protein CorC"/>
    <property type="match status" value="1"/>
</dbReference>
<evidence type="ECO:0000256" key="3">
    <source>
        <dbReference type="ARBA" id="ARBA00022475"/>
    </source>
</evidence>
<dbReference type="InterPro" id="IPR046342">
    <property type="entry name" value="CBS_dom_sf"/>
</dbReference>
<dbReference type="InterPro" id="IPR051676">
    <property type="entry name" value="UPF0053_domain"/>
</dbReference>
<comment type="similarity">
    <text evidence="2">Belongs to the UPF0053 family.</text>
</comment>
<evidence type="ECO:0000256" key="6">
    <source>
        <dbReference type="ARBA" id="ARBA00022989"/>
    </source>
</evidence>
<dbReference type="SUPFAM" id="SSF56176">
    <property type="entry name" value="FAD-binding/transporter-associated domain-like"/>
    <property type="match status" value="1"/>
</dbReference>
<keyword evidence="7 9" id="KW-0129">CBS domain</keyword>
<sequence length="437" mass="47937">MTIALQLLLQVVLIVINAFFAATEIAVISLNANKLRKLEEEGDKLAPRLLKMVEEPAGFLSTIQIGITLAGFLASAFAADSFSEYLVRWFCEDLGITMLPISVVDTLSVIFITLILSYFTLVFGELVPKRIAMQKPMEMARFSCRVVSAIAVLARPVIFLLSCSTNGVLRLIGVPVEVEEEQVTEDEIRMMIDLGNENGAIDAEEKELLHNVFDFSEQAVGDVMTRAADVITLWEDADREEVLDVIQSSGLSRFPVCGEDDDDVVGVLYARDFLLDWTGRGGHTVRELMRPAYLVPDSLSAGDLLRDMQRKKIHLAVVMDEYGSLAGVITVEDLLEEIVGNIYDEYDPAEPPELEQIGEGLWRASGALSVGELAETLGIELSGDLDYDTVGGMVLSCLRTIPEDGSRPAVQVNGLDIQVEKVADHRIQSALVRKAAT</sequence>
<evidence type="ECO:0000256" key="10">
    <source>
        <dbReference type="PROSITE-ProRule" id="PRU01193"/>
    </source>
</evidence>
<dbReference type="SUPFAM" id="SSF54631">
    <property type="entry name" value="CBS-domain pair"/>
    <property type="match status" value="1"/>
</dbReference>
<dbReference type="PROSITE" id="PS51846">
    <property type="entry name" value="CNNM"/>
    <property type="match status" value="1"/>
</dbReference>
<name>A0A8J6M6M2_9FIRM</name>
<dbReference type="Pfam" id="PF03471">
    <property type="entry name" value="CorC_HlyC"/>
    <property type="match status" value="1"/>
</dbReference>
<dbReference type="SMART" id="SM00116">
    <property type="entry name" value="CBS"/>
    <property type="match status" value="2"/>
</dbReference>
<keyword evidence="6 10" id="KW-1133">Transmembrane helix</keyword>
<feature type="domain" description="CBS" evidence="12">
    <location>
        <begin position="224"/>
        <end position="285"/>
    </location>
</feature>
<dbReference type="InterPro" id="IPR000644">
    <property type="entry name" value="CBS_dom"/>
</dbReference>
<dbReference type="InterPro" id="IPR005170">
    <property type="entry name" value="Transptr-assoc_dom"/>
</dbReference>
<evidence type="ECO:0000256" key="7">
    <source>
        <dbReference type="ARBA" id="ARBA00023122"/>
    </source>
</evidence>
<evidence type="ECO:0000259" key="13">
    <source>
        <dbReference type="PROSITE" id="PS51846"/>
    </source>
</evidence>
<evidence type="ECO:0000256" key="9">
    <source>
        <dbReference type="PROSITE-ProRule" id="PRU00703"/>
    </source>
</evidence>
<keyword evidence="15" id="KW-1185">Reference proteome</keyword>
<evidence type="ECO:0000256" key="5">
    <source>
        <dbReference type="ARBA" id="ARBA00022737"/>
    </source>
</evidence>
<feature type="domain" description="CNNM transmembrane" evidence="13">
    <location>
        <begin position="1"/>
        <end position="205"/>
    </location>
</feature>
<feature type="domain" description="CBS" evidence="12">
    <location>
        <begin position="288"/>
        <end position="345"/>
    </location>
</feature>
<feature type="transmembrane region" description="Helical" evidence="11">
    <location>
        <begin position="99"/>
        <end position="121"/>
    </location>
</feature>
<accession>A0A8J6M6M2</accession>
<keyword evidence="3" id="KW-1003">Cell membrane</keyword>
<evidence type="ECO:0000256" key="2">
    <source>
        <dbReference type="ARBA" id="ARBA00006337"/>
    </source>
</evidence>
<dbReference type="AlphaFoldDB" id="A0A8J6M6M2"/>
<dbReference type="RefSeq" id="WP_147571168.1">
    <property type="nucleotide sequence ID" value="NZ_JACOPO010000002.1"/>
</dbReference>